<dbReference type="PANTHER" id="PTHR24348:SF22">
    <property type="entry name" value="NON-SPECIFIC SERINE_THREONINE PROTEIN KINASE"/>
    <property type="match status" value="1"/>
</dbReference>
<keyword evidence="3" id="KW-0418">Kinase</keyword>
<keyword evidence="2" id="KW-0547">Nucleotide-binding</keyword>
<dbReference type="GO" id="GO:0010506">
    <property type="term" value="P:regulation of autophagy"/>
    <property type="evidence" value="ECO:0007669"/>
    <property type="project" value="InterPro"/>
</dbReference>
<dbReference type="GO" id="GO:0005829">
    <property type="term" value="C:cytosol"/>
    <property type="evidence" value="ECO:0007669"/>
    <property type="project" value="TreeGrafter"/>
</dbReference>
<dbReference type="GO" id="GO:0005776">
    <property type="term" value="C:autophagosome"/>
    <property type="evidence" value="ECO:0007669"/>
    <property type="project" value="TreeGrafter"/>
</dbReference>
<dbReference type="EMBL" id="CAJJDM010000142">
    <property type="protein sequence ID" value="CAD8108844.1"/>
    <property type="molecule type" value="Genomic_DNA"/>
</dbReference>
<dbReference type="PROSITE" id="PS50011">
    <property type="entry name" value="PROTEIN_KINASE_DOM"/>
    <property type="match status" value="1"/>
</dbReference>
<keyword evidence="1" id="KW-0808">Transferase</keyword>
<dbReference type="GO" id="GO:0016020">
    <property type="term" value="C:membrane"/>
    <property type="evidence" value="ECO:0007669"/>
    <property type="project" value="TreeGrafter"/>
</dbReference>
<dbReference type="GO" id="GO:0005524">
    <property type="term" value="F:ATP binding"/>
    <property type="evidence" value="ECO:0007669"/>
    <property type="project" value="UniProtKB-KW"/>
</dbReference>
<reference evidence="6" key="1">
    <citation type="submission" date="2021-01" db="EMBL/GenBank/DDBJ databases">
        <authorList>
            <consortium name="Genoscope - CEA"/>
            <person name="William W."/>
        </authorList>
    </citation>
    <scope>NUCLEOTIDE SEQUENCE</scope>
</reference>
<organism evidence="6 7">
    <name type="scientific">Paramecium primaurelia</name>
    <dbReference type="NCBI Taxonomy" id="5886"/>
    <lineage>
        <taxon>Eukaryota</taxon>
        <taxon>Sar</taxon>
        <taxon>Alveolata</taxon>
        <taxon>Ciliophora</taxon>
        <taxon>Intramacronucleata</taxon>
        <taxon>Oligohymenophorea</taxon>
        <taxon>Peniculida</taxon>
        <taxon>Parameciidae</taxon>
        <taxon>Paramecium</taxon>
    </lineage>
</organism>
<evidence type="ECO:0000313" key="6">
    <source>
        <dbReference type="EMBL" id="CAD8108844.1"/>
    </source>
</evidence>
<dbReference type="PROSITE" id="PS00108">
    <property type="entry name" value="PROTEIN_KINASE_ST"/>
    <property type="match status" value="1"/>
</dbReference>
<proteinExistence type="predicted"/>
<evidence type="ECO:0000313" key="7">
    <source>
        <dbReference type="Proteomes" id="UP000688137"/>
    </source>
</evidence>
<feature type="domain" description="Protein kinase" evidence="5">
    <location>
        <begin position="16"/>
        <end position="259"/>
    </location>
</feature>
<dbReference type="Proteomes" id="UP000688137">
    <property type="component" value="Unassembled WGS sequence"/>
</dbReference>
<dbReference type="SMART" id="SM00220">
    <property type="entry name" value="S_TKc"/>
    <property type="match status" value="1"/>
</dbReference>
<protein>
    <recommendedName>
        <fullName evidence="5">Protein kinase domain-containing protein</fullName>
    </recommendedName>
</protein>
<dbReference type="GO" id="GO:0004674">
    <property type="term" value="F:protein serine/threonine kinase activity"/>
    <property type="evidence" value="ECO:0007669"/>
    <property type="project" value="InterPro"/>
</dbReference>
<dbReference type="CDD" id="cd00180">
    <property type="entry name" value="PKc"/>
    <property type="match status" value="1"/>
</dbReference>
<evidence type="ECO:0000256" key="3">
    <source>
        <dbReference type="ARBA" id="ARBA00022777"/>
    </source>
</evidence>
<evidence type="ECO:0000256" key="1">
    <source>
        <dbReference type="ARBA" id="ARBA00022679"/>
    </source>
</evidence>
<dbReference type="InterPro" id="IPR045269">
    <property type="entry name" value="Atg1-like"/>
</dbReference>
<accession>A0A8S1Q007</accession>
<dbReference type="GO" id="GO:0000407">
    <property type="term" value="C:phagophore assembly site"/>
    <property type="evidence" value="ECO:0007669"/>
    <property type="project" value="TreeGrafter"/>
</dbReference>
<evidence type="ECO:0000256" key="2">
    <source>
        <dbReference type="ARBA" id="ARBA00022741"/>
    </source>
</evidence>
<dbReference type="PANTHER" id="PTHR24348">
    <property type="entry name" value="SERINE/THREONINE-PROTEIN KINASE UNC-51-RELATED"/>
    <property type="match status" value="1"/>
</dbReference>
<dbReference type="AlphaFoldDB" id="A0A8S1Q007"/>
<comment type="caution">
    <text evidence="6">The sequence shown here is derived from an EMBL/GenBank/DDBJ whole genome shotgun (WGS) entry which is preliminary data.</text>
</comment>
<gene>
    <name evidence="6" type="ORF">PPRIM_AZ9-3.1.T1380086</name>
</gene>
<sequence length="418" mass="49610">MDIRYGFNKQLKIGKYKTLEIIGQGSEGKVYKAEYAKQVFALKQIKPMFKVNLEIYENIKENENLVQFIETFNHNQNSYEVYEFCEGGNLSQLLQQQQFDKNSIIQFIKQFCNGYKELYRNNIIHRDIKPDNIVFKNNKAKIADFGFARFVLNPDIKQELSIKCSPLYASPQLLEGYFSSKCDVWSFGLILYKMVYGSLPHEKIQGLSELQGFFQDMKHNRVHFPENDMPSVVTLIKQMLRYSEDDRISWVQIFEHPLIRQNDQHDLQVYSPRSIEEFNMLIYFENKIYQLQLFNSLINNQDSNLEQILIILNLWLSYILKLNGEINGSIIIKSLEQKQQIFINGSQAKRLRNVIKEYLKMVENQIKFINFLDQQKCDNFYMKNQNYPKLNGLQQKKYIESLNCSQDLKEQLKQIFKI</sequence>
<evidence type="ECO:0000259" key="5">
    <source>
        <dbReference type="PROSITE" id="PS50011"/>
    </source>
</evidence>
<dbReference type="InterPro" id="IPR000719">
    <property type="entry name" value="Prot_kinase_dom"/>
</dbReference>
<keyword evidence="7" id="KW-1185">Reference proteome</keyword>
<dbReference type="GO" id="GO:0000045">
    <property type="term" value="P:autophagosome assembly"/>
    <property type="evidence" value="ECO:0007669"/>
    <property type="project" value="TreeGrafter"/>
</dbReference>
<keyword evidence="4" id="KW-0067">ATP-binding</keyword>
<dbReference type="OMA" id="MFINGSQ"/>
<name>A0A8S1Q007_PARPR</name>
<dbReference type="InterPro" id="IPR008271">
    <property type="entry name" value="Ser/Thr_kinase_AS"/>
</dbReference>
<evidence type="ECO:0000256" key="4">
    <source>
        <dbReference type="ARBA" id="ARBA00022840"/>
    </source>
</evidence>
<dbReference type="Pfam" id="PF00069">
    <property type="entry name" value="Pkinase"/>
    <property type="match status" value="1"/>
</dbReference>